<dbReference type="Gene3D" id="1.10.1760.20">
    <property type="match status" value="1"/>
</dbReference>
<keyword evidence="2" id="KW-1003">Cell membrane</keyword>
<dbReference type="PANTHER" id="PTHR34295">
    <property type="entry name" value="BIOTIN TRANSPORTER BIOY"/>
    <property type="match status" value="1"/>
</dbReference>
<dbReference type="Pfam" id="PF02632">
    <property type="entry name" value="BioY"/>
    <property type="match status" value="1"/>
</dbReference>
<dbReference type="EMBL" id="FRAR01000033">
    <property type="protein sequence ID" value="SHK95554.1"/>
    <property type="molecule type" value="Genomic_DNA"/>
</dbReference>
<dbReference type="GO" id="GO:0005886">
    <property type="term" value="C:plasma membrane"/>
    <property type="evidence" value="ECO:0007669"/>
    <property type="project" value="UniProtKB-SubCell"/>
</dbReference>
<feature type="transmembrane region" description="Helical" evidence="3">
    <location>
        <begin position="54"/>
        <end position="74"/>
    </location>
</feature>
<dbReference type="AlphaFoldDB" id="A0A1M6WPM2"/>
<dbReference type="PANTHER" id="PTHR34295:SF1">
    <property type="entry name" value="BIOTIN TRANSPORTER BIOY"/>
    <property type="match status" value="1"/>
</dbReference>
<evidence type="ECO:0000313" key="5">
    <source>
        <dbReference type="Proteomes" id="UP000183997"/>
    </source>
</evidence>
<evidence type="ECO:0000256" key="3">
    <source>
        <dbReference type="SAM" id="Phobius"/>
    </source>
</evidence>
<dbReference type="Proteomes" id="UP000183997">
    <property type="component" value="Unassembled WGS sequence"/>
</dbReference>
<keyword evidence="2" id="KW-0813">Transport</keyword>
<evidence type="ECO:0000256" key="2">
    <source>
        <dbReference type="PIRNR" id="PIRNR016661"/>
    </source>
</evidence>
<proteinExistence type="inferred from homology"/>
<keyword evidence="3" id="KW-0812">Transmembrane</keyword>
<keyword evidence="5" id="KW-1185">Reference proteome</keyword>
<dbReference type="RefSeq" id="WP_072917323.1">
    <property type="nucleotide sequence ID" value="NZ_FRAR01000033.1"/>
</dbReference>
<dbReference type="PIRSF" id="PIRSF016661">
    <property type="entry name" value="BioY"/>
    <property type="match status" value="1"/>
</dbReference>
<accession>A0A1M6WPM2</accession>
<gene>
    <name evidence="4" type="ORF">SAMN02745123_03715</name>
</gene>
<evidence type="ECO:0000313" key="4">
    <source>
        <dbReference type="EMBL" id="SHK95554.1"/>
    </source>
</evidence>
<sequence length="190" mass="20300">MKVTTRDITLAGLMAAMTVVVVVITRIPFVSAVVPFSLQPLMALLAGALLGPKVGFLSMVVYILLGLVGLPVFATEPFGGLSYILKPSFGFLLAQLPAAYVTGKILQGKMPHKITCYLLASLAGMAVIYGVGLPYLYVILNVYVGKAISVAGVIKTFFLPFALWDLFKVIIVASLARAIHQRLPQTTKGM</sequence>
<organism evidence="4 5">
    <name type="scientific">Desulforamulus aeronauticus DSM 10349</name>
    <dbReference type="NCBI Taxonomy" id="1121421"/>
    <lineage>
        <taxon>Bacteria</taxon>
        <taxon>Bacillati</taxon>
        <taxon>Bacillota</taxon>
        <taxon>Clostridia</taxon>
        <taxon>Eubacteriales</taxon>
        <taxon>Peptococcaceae</taxon>
        <taxon>Desulforamulus</taxon>
    </lineage>
</organism>
<feature type="transmembrane region" description="Helical" evidence="3">
    <location>
        <begin position="12"/>
        <end position="34"/>
    </location>
</feature>
<reference evidence="5" key="1">
    <citation type="submission" date="2016-11" db="EMBL/GenBank/DDBJ databases">
        <authorList>
            <person name="Varghese N."/>
            <person name="Submissions S."/>
        </authorList>
    </citation>
    <scope>NUCLEOTIDE SEQUENCE [LARGE SCALE GENOMIC DNA]</scope>
    <source>
        <strain evidence="5">DSM 10349</strain>
    </source>
</reference>
<dbReference type="STRING" id="1121421.SAMN02745123_03715"/>
<feature type="transmembrane region" description="Helical" evidence="3">
    <location>
        <begin position="157"/>
        <end position="180"/>
    </location>
</feature>
<dbReference type="OrthoDB" id="9803495at2"/>
<name>A0A1M6WPM2_9FIRM</name>
<feature type="transmembrane region" description="Helical" evidence="3">
    <location>
        <begin position="80"/>
        <end position="102"/>
    </location>
</feature>
<keyword evidence="3" id="KW-1133">Transmembrane helix</keyword>
<keyword evidence="2 3" id="KW-0472">Membrane</keyword>
<feature type="transmembrane region" description="Helical" evidence="3">
    <location>
        <begin position="114"/>
        <end position="137"/>
    </location>
</feature>
<dbReference type="InterPro" id="IPR003784">
    <property type="entry name" value="BioY"/>
</dbReference>
<protein>
    <recommendedName>
        <fullName evidence="2">Biotin transporter</fullName>
    </recommendedName>
</protein>
<evidence type="ECO:0000256" key="1">
    <source>
        <dbReference type="ARBA" id="ARBA00010692"/>
    </source>
</evidence>
<comment type="similarity">
    <text evidence="1 2">Belongs to the BioY family.</text>
</comment>
<dbReference type="GO" id="GO:0015225">
    <property type="term" value="F:biotin transmembrane transporter activity"/>
    <property type="evidence" value="ECO:0007669"/>
    <property type="project" value="UniProtKB-UniRule"/>
</dbReference>
<comment type="subcellular location">
    <subcellularLocation>
        <location evidence="2">Cell membrane</location>
        <topology evidence="2">Multi-pass membrane protein</topology>
    </subcellularLocation>
</comment>